<reference evidence="1" key="1">
    <citation type="journal article" date="2015" name="Nature">
        <title>Complex archaea that bridge the gap between prokaryotes and eukaryotes.</title>
        <authorList>
            <person name="Spang A."/>
            <person name="Saw J.H."/>
            <person name="Jorgensen S.L."/>
            <person name="Zaremba-Niedzwiedzka K."/>
            <person name="Martijn J."/>
            <person name="Lind A.E."/>
            <person name="van Eijk R."/>
            <person name="Schleper C."/>
            <person name="Guy L."/>
            <person name="Ettema T.J."/>
        </authorList>
    </citation>
    <scope>NUCLEOTIDE SEQUENCE</scope>
</reference>
<comment type="caution">
    <text evidence="1">The sequence shown here is derived from an EMBL/GenBank/DDBJ whole genome shotgun (WGS) entry which is preliminary data.</text>
</comment>
<organism evidence="1">
    <name type="scientific">marine sediment metagenome</name>
    <dbReference type="NCBI Taxonomy" id="412755"/>
    <lineage>
        <taxon>unclassified sequences</taxon>
        <taxon>metagenomes</taxon>
        <taxon>ecological metagenomes</taxon>
    </lineage>
</organism>
<sequence>MRRIMCWLGFGDDCGQPWYLCPVCGLARLFRGSEGER</sequence>
<gene>
    <name evidence="1" type="ORF">LCGC14_0441080</name>
</gene>
<dbReference type="EMBL" id="LAZR01000427">
    <property type="protein sequence ID" value="KKN69381.1"/>
    <property type="molecule type" value="Genomic_DNA"/>
</dbReference>
<accession>A0A0F9V797</accession>
<dbReference type="AlphaFoldDB" id="A0A0F9V797"/>
<proteinExistence type="predicted"/>
<name>A0A0F9V797_9ZZZZ</name>
<protein>
    <submittedName>
        <fullName evidence="1">Uncharacterized protein</fullName>
    </submittedName>
</protein>
<evidence type="ECO:0000313" key="1">
    <source>
        <dbReference type="EMBL" id="KKN69381.1"/>
    </source>
</evidence>